<dbReference type="PROSITE" id="PS00026">
    <property type="entry name" value="CHIT_BIND_I_1"/>
    <property type="match status" value="1"/>
</dbReference>
<dbReference type="GO" id="GO:0005975">
    <property type="term" value="P:carbohydrate metabolic process"/>
    <property type="evidence" value="ECO:0007669"/>
    <property type="project" value="InterPro"/>
</dbReference>
<feature type="signal peptide" evidence="10">
    <location>
        <begin position="1"/>
        <end position="17"/>
    </location>
</feature>
<feature type="chain" id="PRO_5002454772" evidence="10">
    <location>
        <begin position="18"/>
        <end position="436"/>
    </location>
</feature>
<organism evidence="13 14">
    <name type="scientific">Sporothrix schenckii 1099-18</name>
    <dbReference type="NCBI Taxonomy" id="1397361"/>
    <lineage>
        <taxon>Eukaryota</taxon>
        <taxon>Fungi</taxon>
        <taxon>Dikarya</taxon>
        <taxon>Ascomycota</taxon>
        <taxon>Pezizomycotina</taxon>
        <taxon>Sordariomycetes</taxon>
        <taxon>Sordariomycetidae</taxon>
        <taxon>Ophiostomatales</taxon>
        <taxon>Ophiostomataceae</taxon>
        <taxon>Sporothrix</taxon>
    </lineage>
</organism>
<evidence type="ECO:0000313" key="14">
    <source>
        <dbReference type="Proteomes" id="UP000033710"/>
    </source>
</evidence>
<accession>A0A0F2LZM0</accession>
<evidence type="ECO:0000259" key="12">
    <source>
        <dbReference type="PROSITE" id="PS51677"/>
    </source>
</evidence>
<dbReference type="InterPro" id="IPR018371">
    <property type="entry name" value="Chitin-binding_1_CS"/>
</dbReference>
<evidence type="ECO:0000256" key="9">
    <source>
        <dbReference type="SAM" id="MobiDB-lite"/>
    </source>
</evidence>
<feature type="disulfide bond" evidence="8">
    <location>
        <begin position="49"/>
        <end position="61"/>
    </location>
</feature>
<dbReference type="GeneID" id="27665508"/>
<comment type="cofactor">
    <cofactor evidence="1">
        <name>Co(2+)</name>
        <dbReference type="ChEBI" id="CHEBI:48828"/>
    </cofactor>
</comment>
<keyword evidence="2 8" id="KW-0147">Chitin-binding</keyword>
<dbReference type="CDD" id="cd00035">
    <property type="entry name" value="ChtBD1"/>
    <property type="match status" value="1"/>
</dbReference>
<keyword evidence="8" id="KW-1015">Disulfide bond</keyword>
<dbReference type="PANTHER" id="PTHR46471">
    <property type="entry name" value="CHITIN DEACETYLASE"/>
    <property type="match status" value="1"/>
</dbReference>
<evidence type="ECO:0000256" key="4">
    <source>
        <dbReference type="ARBA" id="ARBA00022729"/>
    </source>
</evidence>
<evidence type="ECO:0000259" key="11">
    <source>
        <dbReference type="PROSITE" id="PS50941"/>
    </source>
</evidence>
<dbReference type="SUPFAM" id="SSF88713">
    <property type="entry name" value="Glycoside hydrolase/deacetylase"/>
    <property type="match status" value="1"/>
</dbReference>
<dbReference type="InterPro" id="IPR001002">
    <property type="entry name" value="Chitin-bd_1"/>
</dbReference>
<gene>
    <name evidence="13" type="ORF">SPSK_03393</name>
</gene>
<sequence length="436" mass="45405">MWIPKLLPGLLVTPAWAHAYDDTDILIAKRNNGVAAGGSCGTQANNAVCAAGLCCSAAGVCGTGGAFCVAPACQISAGPACDGNQTPNGADTSKVPRPLVGSIPYGIDISHCTVNGKVAITFDDGPYLYTGALLDILKNNNVTATFFVVGNNGAKGMINDPTTGYPAILRRMVADGHQIGSHTWSHQDLSAVTAAQRKDQIVKNEIALADVLGVFPTYLRPPYTRWNQDALNDLKTYGYHVLNYDIDTRDWQGDYTVAENIFQTILSQHSPASSSWISLEHDIYNTTVHVFAQYIIDQARKLGYQLVTVGECLADPPSNWYRNATTGQPAHPVADGVANNVGAGGNPTTGTAAPTTHTTKAASPTTATGSLPSAIAAGSNGNGSGKTTTKTSTAATTGAAVTATSSPTATKSDSLRLMSRGGSAILLLLFVMAFIL</sequence>
<feature type="domain" description="NodB homology" evidence="12">
    <location>
        <begin position="116"/>
        <end position="307"/>
    </location>
</feature>
<dbReference type="Gene3D" id="3.20.20.370">
    <property type="entry name" value="Glycoside hydrolase/deacetylase"/>
    <property type="match status" value="1"/>
</dbReference>
<dbReference type="GO" id="GO:0008061">
    <property type="term" value="F:chitin binding"/>
    <property type="evidence" value="ECO:0007669"/>
    <property type="project" value="UniProtKB-UniRule"/>
</dbReference>
<dbReference type="RefSeq" id="XP_016584606.1">
    <property type="nucleotide sequence ID" value="XM_016730231.1"/>
</dbReference>
<dbReference type="AlphaFoldDB" id="A0A0F2LZM0"/>
<dbReference type="InterPro" id="IPR002509">
    <property type="entry name" value="NODB_dom"/>
</dbReference>
<dbReference type="InterPro" id="IPR036861">
    <property type="entry name" value="Endochitinase-like_sf"/>
</dbReference>
<dbReference type="GO" id="GO:0046872">
    <property type="term" value="F:metal ion binding"/>
    <property type="evidence" value="ECO:0007669"/>
    <property type="project" value="UniProtKB-KW"/>
</dbReference>
<keyword evidence="7" id="KW-0170">Cobalt</keyword>
<dbReference type="Pfam" id="PF00187">
    <property type="entry name" value="Chitin_bind_1"/>
    <property type="match status" value="1"/>
</dbReference>
<dbReference type="PROSITE" id="PS51677">
    <property type="entry name" value="NODB"/>
    <property type="match status" value="1"/>
</dbReference>
<evidence type="ECO:0000256" key="1">
    <source>
        <dbReference type="ARBA" id="ARBA00001941"/>
    </source>
</evidence>
<keyword evidence="5" id="KW-0378">Hydrolase</keyword>
<evidence type="ECO:0000256" key="5">
    <source>
        <dbReference type="ARBA" id="ARBA00022801"/>
    </source>
</evidence>
<dbReference type="Pfam" id="PF01522">
    <property type="entry name" value="Polysacc_deac_1"/>
    <property type="match status" value="1"/>
</dbReference>
<protein>
    <submittedName>
        <fullName evidence="13">Chitin deacetylase</fullName>
    </submittedName>
</protein>
<reference evidence="13 14" key="1">
    <citation type="journal article" date="2014" name="BMC Genomics">
        <title>Comparative genomics of the major fungal agents of human and animal Sporotrichosis: Sporothrix schenckii and Sporothrix brasiliensis.</title>
        <authorList>
            <person name="Teixeira M.M."/>
            <person name="de Almeida L.G."/>
            <person name="Kubitschek-Barreira P."/>
            <person name="Alves F.L."/>
            <person name="Kioshima E.S."/>
            <person name="Abadio A.K."/>
            <person name="Fernandes L."/>
            <person name="Derengowski L.S."/>
            <person name="Ferreira K.S."/>
            <person name="Souza R.C."/>
            <person name="Ruiz J.C."/>
            <person name="de Andrade N.C."/>
            <person name="Paes H.C."/>
            <person name="Nicola A.M."/>
            <person name="Albuquerque P."/>
            <person name="Gerber A.L."/>
            <person name="Martins V.P."/>
            <person name="Peconick L.D."/>
            <person name="Neto A.V."/>
            <person name="Chaucanez C.B."/>
            <person name="Silva P.A."/>
            <person name="Cunha O.L."/>
            <person name="de Oliveira F.F."/>
            <person name="dos Santos T.C."/>
            <person name="Barros A.L."/>
            <person name="Soares M.A."/>
            <person name="de Oliveira L.M."/>
            <person name="Marini M.M."/>
            <person name="Villalobos-Duno H."/>
            <person name="Cunha M.M."/>
            <person name="de Hoog S."/>
            <person name="da Silveira J.F."/>
            <person name="Henrissat B."/>
            <person name="Nino-Vega G.A."/>
            <person name="Cisalpino P.S."/>
            <person name="Mora-Montes H.M."/>
            <person name="Almeida S.R."/>
            <person name="Stajich J.E."/>
            <person name="Lopes-Bezerra L.M."/>
            <person name="Vasconcelos A.T."/>
            <person name="Felipe M.S."/>
        </authorList>
    </citation>
    <scope>NUCLEOTIDE SEQUENCE [LARGE SCALE GENOMIC DNA]</scope>
    <source>
        <strain evidence="13 14">1099-18</strain>
    </source>
</reference>
<comment type="caution">
    <text evidence="8">Lacks conserved residue(s) required for the propagation of feature annotation.</text>
</comment>
<dbReference type="PROSITE" id="PS50941">
    <property type="entry name" value="CHIT_BIND_I_2"/>
    <property type="match status" value="1"/>
</dbReference>
<dbReference type="EMBL" id="AXCR01000010">
    <property type="protein sequence ID" value="KJR81930.1"/>
    <property type="molecule type" value="Genomic_DNA"/>
</dbReference>
<feature type="compositionally biased region" description="Low complexity" evidence="9">
    <location>
        <begin position="348"/>
        <end position="400"/>
    </location>
</feature>
<evidence type="ECO:0000256" key="3">
    <source>
        <dbReference type="ARBA" id="ARBA00022723"/>
    </source>
</evidence>
<name>A0A0F2LZM0_SPOSC</name>
<dbReference type="SMART" id="SM00270">
    <property type="entry name" value="ChtBD1"/>
    <property type="match status" value="1"/>
</dbReference>
<evidence type="ECO:0000313" key="13">
    <source>
        <dbReference type="EMBL" id="KJR81930.1"/>
    </source>
</evidence>
<dbReference type="SUPFAM" id="SSF57016">
    <property type="entry name" value="Plant lectins/antimicrobial peptides"/>
    <property type="match status" value="1"/>
</dbReference>
<feature type="disulfide bond" evidence="8">
    <location>
        <begin position="54"/>
        <end position="68"/>
    </location>
</feature>
<dbReference type="PANTHER" id="PTHR46471:SF2">
    <property type="entry name" value="CHITIN DEACETYLASE-RELATED"/>
    <property type="match status" value="1"/>
</dbReference>
<feature type="domain" description="Chitin-binding type-1" evidence="11">
    <location>
        <begin position="37"/>
        <end position="83"/>
    </location>
</feature>
<dbReference type="GO" id="GO:0016810">
    <property type="term" value="F:hydrolase activity, acting on carbon-nitrogen (but not peptide) bonds"/>
    <property type="evidence" value="ECO:0007669"/>
    <property type="project" value="InterPro"/>
</dbReference>
<dbReference type="CDD" id="cd10951">
    <property type="entry name" value="CE4_ClCDA_like"/>
    <property type="match status" value="1"/>
</dbReference>
<dbReference type="InterPro" id="IPR011330">
    <property type="entry name" value="Glyco_hydro/deAcase_b/a-brl"/>
</dbReference>
<evidence type="ECO:0000256" key="8">
    <source>
        <dbReference type="PROSITE-ProRule" id="PRU00261"/>
    </source>
</evidence>
<keyword evidence="6" id="KW-0119">Carbohydrate metabolism</keyword>
<comment type="caution">
    <text evidence="13">The sequence shown here is derived from an EMBL/GenBank/DDBJ whole genome shotgun (WGS) entry which is preliminary data.</text>
</comment>
<proteinExistence type="predicted"/>
<evidence type="ECO:0000256" key="7">
    <source>
        <dbReference type="ARBA" id="ARBA00023285"/>
    </source>
</evidence>
<dbReference type="OrthoDB" id="407355at2759"/>
<evidence type="ECO:0000256" key="10">
    <source>
        <dbReference type="SAM" id="SignalP"/>
    </source>
</evidence>
<feature type="disulfide bond" evidence="8">
    <location>
        <begin position="40"/>
        <end position="55"/>
    </location>
</feature>
<reference evidence="13 14" key="2">
    <citation type="journal article" date="2015" name="Eukaryot. Cell">
        <title>Asexual propagation of a virulent clone complex in a human and feline outbreak of sporotrichosis.</title>
        <authorList>
            <person name="Teixeira Mde M."/>
            <person name="Rodrigues A.M."/>
            <person name="Tsui C.K."/>
            <person name="de Almeida L.G."/>
            <person name="Van Diepeningen A.D."/>
            <person name="van den Ende B.G."/>
            <person name="Fernandes G.F."/>
            <person name="Kano R."/>
            <person name="Hamelin R.C."/>
            <person name="Lopes-Bezerra L.M."/>
            <person name="Vasconcelos A.T."/>
            <person name="de Hoog S."/>
            <person name="de Camargo Z.P."/>
            <person name="Felipe M.S."/>
        </authorList>
    </citation>
    <scope>NUCLEOTIDE SEQUENCE [LARGE SCALE GENOMIC DNA]</scope>
    <source>
        <strain evidence="13 14">1099-18</strain>
    </source>
</reference>
<dbReference type="Proteomes" id="UP000033710">
    <property type="component" value="Unassembled WGS sequence"/>
</dbReference>
<dbReference type="KEGG" id="ssck:SPSK_03393"/>
<dbReference type="VEuPathDB" id="FungiDB:SPSK_03393"/>
<keyword evidence="3" id="KW-0479">Metal-binding</keyword>
<keyword evidence="4 10" id="KW-0732">Signal</keyword>
<dbReference type="Gene3D" id="3.30.60.10">
    <property type="entry name" value="Endochitinase-like"/>
    <property type="match status" value="1"/>
</dbReference>
<evidence type="ECO:0000256" key="2">
    <source>
        <dbReference type="ARBA" id="ARBA00022669"/>
    </source>
</evidence>
<feature type="region of interest" description="Disordered" evidence="9">
    <location>
        <begin position="338"/>
        <end position="400"/>
    </location>
</feature>
<evidence type="ECO:0000256" key="6">
    <source>
        <dbReference type="ARBA" id="ARBA00023277"/>
    </source>
</evidence>